<dbReference type="GO" id="GO:0000045">
    <property type="term" value="P:autophagosome assembly"/>
    <property type="evidence" value="ECO:0007669"/>
    <property type="project" value="TreeGrafter"/>
</dbReference>
<dbReference type="FunFam" id="3.40.50.720:FF:000243">
    <property type="entry name" value="Ubiquitin-like modifier-activating enzyme ATG7"/>
    <property type="match status" value="1"/>
</dbReference>
<evidence type="ECO:0000313" key="10">
    <source>
        <dbReference type="EMBL" id="CCG82529.1"/>
    </source>
</evidence>
<keyword evidence="7" id="KW-0833">Ubl conjugation pathway</keyword>
<dbReference type="GO" id="GO:0032446">
    <property type="term" value="P:protein modification by small protein conjugation"/>
    <property type="evidence" value="ECO:0007669"/>
    <property type="project" value="TreeGrafter"/>
</dbReference>
<evidence type="ECO:0000313" key="11">
    <source>
        <dbReference type="Proteomes" id="UP000013776"/>
    </source>
</evidence>
<dbReference type="Gene3D" id="3.40.140.100">
    <property type="entry name" value="Ubiquitin-like modifier-activating enzyme ATG7 C-terminal domain"/>
    <property type="match status" value="1"/>
</dbReference>
<evidence type="ECO:0000256" key="1">
    <source>
        <dbReference type="ARBA" id="ARBA00010931"/>
    </source>
</evidence>
<comment type="caution">
    <text evidence="10">The sequence shown here is derived from an EMBL/GenBank/DDBJ whole genome shotgun (WGS) entry which is preliminary data.</text>
</comment>
<comment type="subunit">
    <text evidence="7">Homodimer.</text>
</comment>
<dbReference type="FunFam" id="3.40.140.70:FF:000001">
    <property type="entry name" value="Ubiquitin-like modifier-activating enzyme atg7"/>
    <property type="match status" value="1"/>
</dbReference>
<dbReference type="GO" id="GO:0000422">
    <property type="term" value="P:autophagy of mitochondrion"/>
    <property type="evidence" value="ECO:0007669"/>
    <property type="project" value="TreeGrafter"/>
</dbReference>
<dbReference type="GO" id="GO:0000407">
    <property type="term" value="C:phagophore assembly site"/>
    <property type="evidence" value="ECO:0007669"/>
    <property type="project" value="UniProtKB-SubCell"/>
</dbReference>
<dbReference type="SUPFAM" id="SSF69572">
    <property type="entry name" value="Activating enzymes of the ubiquitin-like proteins"/>
    <property type="match status" value="1"/>
</dbReference>
<dbReference type="InterPro" id="IPR032197">
    <property type="entry name" value="Atg7_N"/>
</dbReference>
<keyword evidence="4 7" id="KW-0653">Protein transport</keyword>
<dbReference type="NCBIfam" id="TIGR01381">
    <property type="entry name" value="E1_like_apg7"/>
    <property type="match status" value="1"/>
</dbReference>
<feature type="domain" description="THIF-type NAD/FAD binding fold" evidence="8">
    <location>
        <begin position="309"/>
        <end position="543"/>
    </location>
</feature>
<evidence type="ECO:0000256" key="7">
    <source>
        <dbReference type="RuleBase" id="RU366022"/>
    </source>
</evidence>
<dbReference type="PANTHER" id="PTHR10953">
    <property type="entry name" value="UBIQUITIN-ACTIVATING ENZYME E1"/>
    <property type="match status" value="1"/>
</dbReference>
<keyword evidence="3 7" id="KW-0813">Transport</keyword>
<evidence type="ECO:0000259" key="8">
    <source>
        <dbReference type="Pfam" id="PF00899"/>
    </source>
</evidence>
<comment type="subcellular location">
    <subcellularLocation>
        <location evidence="7">Cytoplasm</location>
    </subcellularLocation>
    <subcellularLocation>
        <location evidence="7">Preautophagosomal structure</location>
    </subcellularLocation>
</comment>
<dbReference type="InterPro" id="IPR006285">
    <property type="entry name" value="Atg7"/>
</dbReference>
<keyword evidence="11" id="KW-1185">Reference proteome</keyword>
<name>R4XGN4_TAPDE</name>
<dbReference type="EMBL" id="CAHR02000088">
    <property type="protein sequence ID" value="CCG82529.1"/>
    <property type="molecule type" value="Genomic_DNA"/>
</dbReference>
<sequence length="639" mass="70186">MPSLSFVPFQAHITTEFWQVLSQKKIDEARLSDSDTPASAHYYAPTSEGSRTSARIDLTQESFNVTSVPTNGCIARGIVHNTNTLEDFQSCDKNEFLRTVASRTWEDIMSGAALEEPSLLVTFALLCFADLKKYTYTYWMAYPAFTMSWTYGGQQVLDSTFNADLNEAFNHWRTTVDASQWGFFVYHSEVKRVHQLRDWATVPESDRKFCFLDPSTNDSAVTWPARNLLTLLRSHLGLDNIDLLAFRESEPAVLYTKCASTAQTDTMPKPTGWERTGTGKLQPKFSNLTSVMDPHSIADDAVNLNLKLIKWRIAPDLDLDTIKSTRCLLLGAGTLGCYVARLLMAWGVTTITFLDSGRVSFSNPVRQPLFRFSDCLGGGRNKAEAAAGALREIYPGVDAAGHALAVPMIGHPYDSPDAGTQDYETLRSLFASHDAVFLLMDSRESRWLPTVMGASMGKVVINAALGFDSYVVTRHGVVPEPAAGDGCPDDRRPGCYFCNDVVVPADSTSDRTLDQQCTVTRPGLAALAAATAVELLVSVLQHPLRAACPPAGEDGVLGAVPHTVRGYLRSWETKVLTGTAYPHCSACSAPILAAFRERGWDFVRQAVNEPGFVDRVSGLKEVQDGIEGINVDWDESDEE</sequence>
<reference evidence="10 11" key="1">
    <citation type="journal article" date="2013" name="MBio">
        <title>Genome sequencing of the plant pathogen Taphrina deformans, the causal agent of peach leaf curl.</title>
        <authorList>
            <person name="Cisse O.H."/>
            <person name="Almeida J.M.G.C.F."/>
            <person name="Fonseca A."/>
            <person name="Kumar A.A."/>
            <person name="Salojaervi J."/>
            <person name="Overmyer K."/>
            <person name="Hauser P.M."/>
            <person name="Pagni M."/>
        </authorList>
    </citation>
    <scope>NUCLEOTIDE SEQUENCE [LARGE SCALE GENOMIC DNA]</scope>
    <source>
        <strain evidence="11">PYCC 5710 / ATCC 11124 / CBS 356.35 / IMI 108563 / JCM 9778 / NBRC 8474</strain>
    </source>
</reference>
<proteinExistence type="inferred from homology"/>
<dbReference type="InterPro" id="IPR000594">
    <property type="entry name" value="ThiF_NAD_FAD-bd"/>
</dbReference>
<dbReference type="eggNOG" id="KOG2337">
    <property type="taxonomic scope" value="Eukaryota"/>
</dbReference>
<dbReference type="Gene3D" id="3.40.140.70">
    <property type="entry name" value="Ubiquitin-like modifier-activating enzyme ATG7 N-terminal domain"/>
    <property type="match status" value="1"/>
</dbReference>
<organism evidence="10 11">
    <name type="scientific">Taphrina deformans (strain PYCC 5710 / ATCC 11124 / CBS 356.35 / IMI 108563 / JCM 9778 / NBRC 8474)</name>
    <name type="common">Peach leaf curl fungus</name>
    <name type="synonym">Lalaria deformans</name>
    <dbReference type="NCBI Taxonomy" id="1097556"/>
    <lineage>
        <taxon>Eukaryota</taxon>
        <taxon>Fungi</taxon>
        <taxon>Dikarya</taxon>
        <taxon>Ascomycota</taxon>
        <taxon>Taphrinomycotina</taxon>
        <taxon>Taphrinomycetes</taxon>
        <taxon>Taphrinales</taxon>
        <taxon>Taphrinaceae</taxon>
        <taxon>Taphrina</taxon>
    </lineage>
</organism>
<evidence type="ECO:0000256" key="3">
    <source>
        <dbReference type="ARBA" id="ARBA00022448"/>
    </source>
</evidence>
<comment type="similarity">
    <text evidence="1 7">Belongs to the ATG7 family.</text>
</comment>
<feature type="domain" description="Ubiquitin-like modifier-activating enzyme Atg7 N-terminal" evidence="9">
    <location>
        <begin position="4"/>
        <end position="292"/>
    </location>
</feature>
<gene>
    <name evidence="10" type="ORF">TAPDE_002547</name>
</gene>
<dbReference type="InterPro" id="IPR035985">
    <property type="entry name" value="Ubiquitin-activating_enz"/>
</dbReference>
<keyword evidence="5 7" id="KW-0072">Autophagy</keyword>
<dbReference type="GO" id="GO:0015031">
    <property type="term" value="P:protein transport"/>
    <property type="evidence" value="ECO:0007669"/>
    <property type="project" value="UniProtKB-UniRule"/>
</dbReference>
<dbReference type="OrthoDB" id="338614at2759"/>
<dbReference type="STRING" id="1097556.R4XGN4"/>
<dbReference type="GO" id="GO:0034727">
    <property type="term" value="P:piecemeal microautophagy of the nucleus"/>
    <property type="evidence" value="ECO:0007669"/>
    <property type="project" value="TreeGrafter"/>
</dbReference>
<accession>R4XGN4</accession>
<dbReference type="PANTHER" id="PTHR10953:SF3">
    <property type="entry name" value="UBIQUITIN-LIKE MODIFIER-ACTIVATING ENZYME ATG7"/>
    <property type="match status" value="1"/>
</dbReference>
<dbReference type="GO" id="GO:0019778">
    <property type="term" value="F:Atg12 activating enzyme activity"/>
    <property type="evidence" value="ECO:0007669"/>
    <property type="project" value="TreeGrafter"/>
</dbReference>
<feature type="active site" description="Glycyl thioester intermediate" evidence="6">
    <location>
        <position position="517"/>
    </location>
</feature>
<dbReference type="InterPro" id="IPR045886">
    <property type="entry name" value="ThiF/MoeB/HesA"/>
</dbReference>
<dbReference type="GO" id="GO:0019779">
    <property type="term" value="F:Atg8 activating enzyme activity"/>
    <property type="evidence" value="ECO:0007669"/>
    <property type="project" value="TreeGrafter"/>
</dbReference>
<dbReference type="GO" id="GO:0016887">
    <property type="term" value="F:ATP hydrolysis activity"/>
    <property type="evidence" value="ECO:0007669"/>
    <property type="project" value="UniProtKB-ARBA"/>
</dbReference>
<dbReference type="Pfam" id="PF16420">
    <property type="entry name" value="ATG7_N"/>
    <property type="match status" value="1"/>
</dbReference>
<comment type="function">
    <text evidence="7">E1-like activating enzyme involved in the 2 ubiquitin-like systems required for cytoplasm to vacuole transport (Cvt) and autophagy. Activates ATG12 for its conjugation with ATG5 and ATG8 for its conjugation with phosphatidylethanolamine. Both systems are needed for the ATG8 association to Cvt vesicles and autophagosomes membranes. Autophagy is essential for maintenance of amino acid levels and protein synthesis under nitrogen starvation. Required for selective autophagic degradation of the nucleus (nucleophagy) as well as for mitophagy which contributes to regulate mitochondrial quantity and quality by eliminating the mitochondria to a basal level to fulfill cellular energy requirements and preventing excess ROS production.</text>
</comment>
<evidence type="ECO:0000259" key="9">
    <source>
        <dbReference type="Pfam" id="PF16420"/>
    </source>
</evidence>
<dbReference type="Proteomes" id="UP000013776">
    <property type="component" value="Unassembled WGS sequence"/>
</dbReference>
<evidence type="ECO:0000256" key="2">
    <source>
        <dbReference type="ARBA" id="ARBA00017647"/>
    </source>
</evidence>
<dbReference type="InterPro" id="IPR042522">
    <property type="entry name" value="Atg7_N_1"/>
</dbReference>
<keyword evidence="7" id="KW-0963">Cytoplasm</keyword>
<evidence type="ECO:0000256" key="6">
    <source>
        <dbReference type="PIRSR" id="PIRSR606285-1"/>
    </source>
</evidence>
<evidence type="ECO:0000256" key="4">
    <source>
        <dbReference type="ARBA" id="ARBA00022927"/>
    </source>
</evidence>
<dbReference type="GO" id="GO:0006995">
    <property type="term" value="P:cellular response to nitrogen starvation"/>
    <property type="evidence" value="ECO:0007669"/>
    <property type="project" value="TreeGrafter"/>
</dbReference>
<protein>
    <recommendedName>
        <fullName evidence="2 7">Ubiquitin-like modifier-activating enzyme ATG7</fullName>
    </recommendedName>
    <alternativeName>
        <fullName evidence="7">Autophagy-related protein 7</fullName>
    </alternativeName>
</protein>
<dbReference type="Pfam" id="PF00899">
    <property type="entry name" value="ThiF"/>
    <property type="match status" value="1"/>
</dbReference>
<evidence type="ECO:0000256" key="5">
    <source>
        <dbReference type="ARBA" id="ARBA00023006"/>
    </source>
</evidence>
<dbReference type="InterPro" id="IPR042523">
    <property type="entry name" value="Atg7_N_2"/>
</dbReference>
<dbReference type="VEuPathDB" id="FungiDB:TAPDE_002547"/>
<dbReference type="Gene3D" id="3.40.50.720">
    <property type="entry name" value="NAD(P)-binding Rossmann-like Domain"/>
    <property type="match status" value="1"/>
</dbReference>
<dbReference type="AlphaFoldDB" id="R4XGN4"/>